<proteinExistence type="predicted"/>
<protein>
    <submittedName>
        <fullName evidence="2">DUF1294 domain-containing protein</fullName>
    </submittedName>
</protein>
<gene>
    <name evidence="2" type="ORF">EQF91_03225</name>
</gene>
<dbReference type="Proteomes" id="UP000297454">
    <property type="component" value="Unassembled WGS sequence"/>
</dbReference>
<dbReference type="Pfam" id="PF06961">
    <property type="entry name" value="DUF1294"/>
    <property type="match status" value="1"/>
</dbReference>
<feature type="transmembrane region" description="Helical" evidence="1">
    <location>
        <begin position="5"/>
        <end position="22"/>
    </location>
</feature>
<keyword evidence="1" id="KW-1133">Transmembrane helix</keyword>
<evidence type="ECO:0000256" key="1">
    <source>
        <dbReference type="SAM" id="Phobius"/>
    </source>
</evidence>
<dbReference type="AlphaFoldDB" id="A0A4R9C1N8"/>
<accession>A0A4R9C1N8</accession>
<keyword evidence="3" id="KW-1185">Reference proteome</keyword>
<dbReference type="GeneID" id="97031646"/>
<keyword evidence="1" id="KW-0812">Transmembrane</keyword>
<dbReference type="EMBL" id="SCFR01000008">
    <property type="protein sequence ID" value="TFF66619.1"/>
    <property type="molecule type" value="Genomic_DNA"/>
</dbReference>
<dbReference type="OrthoDB" id="1698854at2"/>
<keyword evidence="1" id="KW-0472">Membrane</keyword>
<sequence>MQPYISYYLFIINLIAILVTIYDKTTSKYFSKSRVRESVLLLISALGGSIFMYFTMKLIRHKTKHKKFMVGIPLIIIFQILVGIFLITQKVL</sequence>
<dbReference type="InterPro" id="IPR010718">
    <property type="entry name" value="DUF1294"/>
</dbReference>
<reference evidence="2 3" key="1">
    <citation type="submission" date="2019-01" db="EMBL/GenBank/DDBJ databases">
        <title>Draft Genome Sequences of Helcococcus ovis Strains Isolated from the Uterus and Vagina of Dairy Cows with Metritis.</title>
        <authorList>
            <person name="Cunha F."/>
            <person name="Jeon S.J."/>
            <person name="Kutzer P."/>
            <person name="Galvao K.N."/>
        </authorList>
    </citation>
    <scope>NUCLEOTIDE SEQUENCE [LARGE SCALE GENOMIC DNA]</scope>
    <source>
        <strain evidence="2 3">KG-37</strain>
    </source>
</reference>
<evidence type="ECO:0000313" key="3">
    <source>
        <dbReference type="Proteomes" id="UP000297454"/>
    </source>
</evidence>
<name>A0A4R9C1N8_9FIRM</name>
<feature type="transmembrane region" description="Helical" evidence="1">
    <location>
        <begin position="38"/>
        <end position="56"/>
    </location>
</feature>
<organism evidence="2 3">
    <name type="scientific">Helcococcus ovis</name>
    <dbReference type="NCBI Taxonomy" id="72026"/>
    <lineage>
        <taxon>Bacteria</taxon>
        <taxon>Bacillati</taxon>
        <taxon>Bacillota</taxon>
        <taxon>Tissierellia</taxon>
        <taxon>Tissierellales</taxon>
        <taxon>Peptoniphilaceae</taxon>
        <taxon>Helcococcus</taxon>
    </lineage>
</organism>
<comment type="caution">
    <text evidence="2">The sequence shown here is derived from an EMBL/GenBank/DDBJ whole genome shotgun (WGS) entry which is preliminary data.</text>
</comment>
<feature type="transmembrane region" description="Helical" evidence="1">
    <location>
        <begin position="68"/>
        <end position="87"/>
    </location>
</feature>
<evidence type="ECO:0000313" key="2">
    <source>
        <dbReference type="EMBL" id="TFF66619.1"/>
    </source>
</evidence>
<dbReference type="RefSeq" id="WP_134710930.1">
    <property type="nucleotide sequence ID" value="NZ_CP119081.1"/>
</dbReference>